<dbReference type="EMBL" id="NCVQ01000003">
    <property type="protein sequence ID" value="PWZ36877.1"/>
    <property type="molecule type" value="Genomic_DNA"/>
</dbReference>
<protein>
    <submittedName>
        <fullName evidence="2">Callose synthase 10</fullName>
    </submittedName>
</protein>
<gene>
    <name evidence="2" type="primary">CALS10_0</name>
    <name evidence="2" type="ORF">Zm00014a_019164</name>
</gene>
<proteinExistence type="predicted"/>
<organism evidence="2">
    <name type="scientific">Zea mays</name>
    <name type="common">Maize</name>
    <dbReference type="NCBI Taxonomy" id="4577"/>
    <lineage>
        <taxon>Eukaryota</taxon>
        <taxon>Viridiplantae</taxon>
        <taxon>Streptophyta</taxon>
        <taxon>Embryophyta</taxon>
        <taxon>Tracheophyta</taxon>
        <taxon>Spermatophyta</taxon>
        <taxon>Magnoliopsida</taxon>
        <taxon>Liliopsida</taxon>
        <taxon>Poales</taxon>
        <taxon>Poaceae</taxon>
        <taxon>PACMAD clade</taxon>
        <taxon>Panicoideae</taxon>
        <taxon>Andropogonodae</taxon>
        <taxon>Andropogoneae</taxon>
        <taxon>Tripsacinae</taxon>
        <taxon>Zea</taxon>
    </lineage>
</organism>
<feature type="region of interest" description="Disordered" evidence="1">
    <location>
        <begin position="23"/>
        <end position="55"/>
    </location>
</feature>
<evidence type="ECO:0000313" key="2">
    <source>
        <dbReference type="EMBL" id="PWZ36877.1"/>
    </source>
</evidence>
<evidence type="ECO:0000256" key="1">
    <source>
        <dbReference type="SAM" id="MobiDB-lite"/>
    </source>
</evidence>
<reference evidence="2" key="1">
    <citation type="journal article" date="2018" name="Nat. Genet.">
        <title>Extensive intraspecific gene order and gene structural variations between Mo17 and other maize genomes.</title>
        <authorList>
            <person name="Sun S."/>
            <person name="Zhou Y."/>
            <person name="Chen J."/>
            <person name="Shi J."/>
            <person name="Zhao H."/>
            <person name="Zhao H."/>
            <person name="Song W."/>
            <person name="Zhang M."/>
            <person name="Cui Y."/>
            <person name="Dong X."/>
            <person name="Liu H."/>
            <person name="Ma X."/>
            <person name="Jiao Y."/>
            <person name="Wang B."/>
            <person name="Wei X."/>
            <person name="Stein J.C."/>
            <person name="Glaubitz J.C."/>
            <person name="Lu F."/>
            <person name="Yu G."/>
            <person name="Liang C."/>
            <person name="Fengler K."/>
            <person name="Li B."/>
            <person name="Rafalski A."/>
            <person name="Schnable P.S."/>
            <person name="Ware D.H."/>
            <person name="Buckler E.S."/>
            <person name="Lai J."/>
        </authorList>
    </citation>
    <scope>NUCLEOTIDE SEQUENCE [LARGE SCALE GENOMIC DNA]</scope>
    <source>
        <tissue evidence="2">Seedling</tissue>
    </source>
</reference>
<comment type="caution">
    <text evidence="2">The sequence shown here is derived from an EMBL/GenBank/DDBJ whole genome shotgun (WGS) entry which is preliminary data.</text>
</comment>
<sequence>MPPRASYSPTAVLIPAVACGPFQQPASPSARPPTTGSCPASDHQPRFAADPRAGSHPAAALPGLGQLQLWNFQVISSTFSGIQCAPCPRLLFSRGSKPFPSLPRPNAPRSIGGSAMAPFALGSQVVAVASVSVGLDSSVKGVALKYRATGKGFVVRHIKFAENRVYSRNHFVKVFVIT</sequence>
<dbReference type="AlphaFoldDB" id="A0A3L6FPV5"/>
<accession>A0A3L6FPV5</accession>
<feature type="compositionally biased region" description="Polar residues" evidence="1">
    <location>
        <begin position="24"/>
        <end position="38"/>
    </location>
</feature>
<name>A0A3L6FPV5_MAIZE</name>
<dbReference type="Proteomes" id="UP000251960">
    <property type="component" value="Chromosome 2"/>
</dbReference>